<proteinExistence type="predicted"/>
<organism evidence="2 3">
    <name type="scientific">Flavipsychrobacter stenotrophus</name>
    <dbReference type="NCBI Taxonomy" id="2077091"/>
    <lineage>
        <taxon>Bacteria</taxon>
        <taxon>Pseudomonadati</taxon>
        <taxon>Bacteroidota</taxon>
        <taxon>Chitinophagia</taxon>
        <taxon>Chitinophagales</taxon>
        <taxon>Chitinophagaceae</taxon>
        <taxon>Flavipsychrobacter</taxon>
    </lineage>
</organism>
<dbReference type="InterPro" id="IPR051705">
    <property type="entry name" value="Gsp_Synthetase/Amidase"/>
</dbReference>
<evidence type="ECO:0000313" key="3">
    <source>
        <dbReference type="Proteomes" id="UP000239872"/>
    </source>
</evidence>
<dbReference type="InterPro" id="IPR038765">
    <property type="entry name" value="Papain-like_cys_pep_sf"/>
</dbReference>
<dbReference type="OrthoDB" id="9765517at2"/>
<dbReference type="PANTHER" id="PTHR30094:SF0">
    <property type="entry name" value="BIFUNCTIONAL GLUTATHIONYLSPERMIDINE SYNTHETASE_AMIDASE-RELATED"/>
    <property type="match status" value="1"/>
</dbReference>
<name>A0A2S7SXD3_9BACT</name>
<dbReference type="GO" id="GO:0016874">
    <property type="term" value="F:ligase activity"/>
    <property type="evidence" value="ECO:0007669"/>
    <property type="project" value="TreeGrafter"/>
</dbReference>
<dbReference type="EMBL" id="PPSL01000003">
    <property type="protein sequence ID" value="PQJ11186.1"/>
    <property type="molecule type" value="Genomic_DNA"/>
</dbReference>
<accession>A0A2S7SXD3</accession>
<dbReference type="Pfam" id="PF05257">
    <property type="entry name" value="CHAP"/>
    <property type="match status" value="1"/>
</dbReference>
<dbReference type="InterPro" id="IPR007921">
    <property type="entry name" value="CHAP_dom"/>
</dbReference>
<gene>
    <name evidence="2" type="ORF">CJD36_013960</name>
</gene>
<reference evidence="2 3" key="1">
    <citation type="submission" date="2018-01" db="EMBL/GenBank/DDBJ databases">
        <title>A novel member of the phylum Bacteroidetes isolated from glacier ice.</title>
        <authorList>
            <person name="Liu Q."/>
            <person name="Xin Y.-H."/>
        </authorList>
    </citation>
    <scope>NUCLEOTIDE SEQUENCE [LARGE SCALE GENOMIC DNA]</scope>
    <source>
        <strain evidence="2 3">RB1R16</strain>
    </source>
</reference>
<protein>
    <submittedName>
        <fullName evidence="2">CHAP domain-containing protein</fullName>
    </submittedName>
</protein>
<dbReference type="SUPFAM" id="SSF54001">
    <property type="entry name" value="Cysteine proteinases"/>
    <property type="match status" value="1"/>
</dbReference>
<comment type="caution">
    <text evidence="2">The sequence shown here is derived from an EMBL/GenBank/DDBJ whole genome shotgun (WGS) entry which is preliminary data.</text>
</comment>
<dbReference type="PROSITE" id="PS50911">
    <property type="entry name" value="CHAP"/>
    <property type="match status" value="1"/>
</dbReference>
<dbReference type="Proteomes" id="UP000239872">
    <property type="component" value="Unassembled WGS sequence"/>
</dbReference>
<keyword evidence="3" id="KW-1185">Reference proteome</keyword>
<feature type="domain" description="Peptidase C51" evidence="1">
    <location>
        <begin position="45"/>
        <end position="181"/>
    </location>
</feature>
<evidence type="ECO:0000313" key="2">
    <source>
        <dbReference type="EMBL" id="PQJ11186.1"/>
    </source>
</evidence>
<dbReference type="AlphaFoldDB" id="A0A2S7SXD3"/>
<dbReference type="Gene3D" id="3.90.1720.10">
    <property type="entry name" value="endopeptidase domain like (from Nostoc punctiforme)"/>
    <property type="match status" value="1"/>
</dbReference>
<dbReference type="PANTHER" id="PTHR30094">
    <property type="entry name" value="BIFUNCTIONAL GLUTATHIONYLSPERMIDINE SYNTHETASE/AMIDASE-RELATED"/>
    <property type="match status" value="1"/>
</dbReference>
<evidence type="ECO:0000259" key="1">
    <source>
        <dbReference type="PROSITE" id="PS50911"/>
    </source>
</evidence>
<sequence length="198" mass="22077">MVVIISVLLLGGIAAYYLNKSSYNPNTKYTLGQPVDSLNGVLVYYNGMVGHTDGRNTAPDGYNIGMKHQCVEFVKRYYYQRLNHKMPDAFGNAKDFFDVLLADSSFNAKRGLMQFMNGSRSKPQAEDLLIFDGHAGNSYGHVAIIAAADSNSIIIIQQNPGPFASSRDTFKLKYATGKWIIDRERVLGWLRKVDTVSH</sequence>